<dbReference type="InterPro" id="IPR013762">
    <property type="entry name" value="Integrase-like_cat_sf"/>
</dbReference>
<evidence type="ECO:0000313" key="5">
    <source>
        <dbReference type="Proteomes" id="UP000620133"/>
    </source>
</evidence>
<accession>A0A7U9XWE6</accession>
<dbReference type="PANTHER" id="PTHR30349:SF41">
    <property type="entry name" value="INTEGRASE_RECOMBINASE PROTEIN MJ0367-RELATED"/>
    <property type="match status" value="1"/>
</dbReference>
<dbReference type="RefSeq" id="WP_176239989.1">
    <property type="nucleotide sequence ID" value="NZ_AP024412.1"/>
</dbReference>
<dbReference type="Pfam" id="PF00589">
    <property type="entry name" value="Phage_integrase"/>
    <property type="match status" value="1"/>
</dbReference>
<dbReference type="InterPro" id="IPR050090">
    <property type="entry name" value="Tyrosine_recombinase_XerCD"/>
</dbReference>
<sequence>MNNYIRIRKYISDYPETTVNGIYHKCFLSLLADTGARISEIMYIEKANVNFNNCEILLTQTKTKEDRIVYFTETSKPILKKMIQVKNDSKYLLYNIDKNRVSNYDDIRYILKQVKRQLNIKKLHPHMFRHTVATYLIESQMDLPSLMILLGHKNMETTKRYLHVSKKHVKKGYSDNMNKL</sequence>
<dbReference type="InterPro" id="IPR011010">
    <property type="entry name" value="DNA_brk_join_enz"/>
</dbReference>
<keyword evidence="3" id="KW-0233">DNA recombination</keyword>
<dbReference type="GO" id="GO:0006310">
    <property type="term" value="P:DNA recombination"/>
    <property type="evidence" value="ECO:0007669"/>
    <property type="project" value="UniProtKB-KW"/>
</dbReference>
<dbReference type="GO" id="GO:0003677">
    <property type="term" value="F:DNA binding"/>
    <property type="evidence" value="ECO:0007669"/>
    <property type="project" value="UniProtKB-KW"/>
</dbReference>
<dbReference type="Gene3D" id="1.10.443.10">
    <property type="entry name" value="Intergrase catalytic core"/>
    <property type="match status" value="1"/>
</dbReference>
<dbReference type="SUPFAM" id="SSF56349">
    <property type="entry name" value="DNA breaking-rejoining enzymes"/>
    <property type="match status" value="1"/>
</dbReference>
<evidence type="ECO:0000313" key="4">
    <source>
        <dbReference type="EMBL" id="BCR35549.1"/>
    </source>
</evidence>
<dbReference type="PANTHER" id="PTHR30349">
    <property type="entry name" value="PHAGE INTEGRASE-RELATED"/>
    <property type="match status" value="1"/>
</dbReference>
<dbReference type="KEGG" id="manr:MPAN_004420"/>
<dbReference type="AlphaFoldDB" id="A0A7U9XWE6"/>
<proteinExistence type="inferred from homology"/>
<protein>
    <submittedName>
        <fullName evidence="4">Uncharacterized protein</fullName>
    </submittedName>
</protein>
<dbReference type="GO" id="GO:0015074">
    <property type="term" value="P:DNA integration"/>
    <property type="evidence" value="ECO:0007669"/>
    <property type="project" value="InterPro"/>
</dbReference>
<keyword evidence="5" id="KW-1185">Reference proteome</keyword>
<organism evidence="4 5">
    <name type="scientific">Mariniplasma anaerobium</name>
    <dbReference type="NCBI Taxonomy" id="2735436"/>
    <lineage>
        <taxon>Bacteria</taxon>
        <taxon>Bacillati</taxon>
        <taxon>Mycoplasmatota</taxon>
        <taxon>Mollicutes</taxon>
        <taxon>Acholeplasmatales</taxon>
        <taxon>Acholeplasmataceae</taxon>
        <taxon>Mariniplasma</taxon>
    </lineage>
</organism>
<comment type="similarity">
    <text evidence="1">Belongs to the 'phage' integrase family.</text>
</comment>
<dbReference type="InterPro" id="IPR002104">
    <property type="entry name" value="Integrase_catalytic"/>
</dbReference>
<dbReference type="CDD" id="cd00796">
    <property type="entry name" value="INT_Rci_Hp1_C"/>
    <property type="match status" value="1"/>
</dbReference>
<evidence type="ECO:0000256" key="1">
    <source>
        <dbReference type="ARBA" id="ARBA00008857"/>
    </source>
</evidence>
<reference evidence="4" key="1">
    <citation type="submission" date="2021-01" db="EMBL/GenBank/DDBJ databases">
        <title>Draft genome sequence of Acholeplasmataceae bacterium strain Mahy22.</title>
        <authorList>
            <person name="Watanabe M."/>
            <person name="Kojima H."/>
            <person name="Fukui M."/>
        </authorList>
    </citation>
    <scope>NUCLEOTIDE SEQUENCE</scope>
    <source>
        <strain evidence="4">Mahy22</strain>
    </source>
</reference>
<dbReference type="EMBL" id="AP024412">
    <property type="protein sequence ID" value="BCR35549.1"/>
    <property type="molecule type" value="Genomic_DNA"/>
</dbReference>
<name>A0A7U9XWE6_9MOLU</name>
<evidence type="ECO:0000256" key="3">
    <source>
        <dbReference type="ARBA" id="ARBA00023172"/>
    </source>
</evidence>
<dbReference type="PROSITE" id="PS51898">
    <property type="entry name" value="TYR_RECOMBINASE"/>
    <property type="match status" value="1"/>
</dbReference>
<keyword evidence="2" id="KW-0238">DNA-binding</keyword>
<evidence type="ECO:0000256" key="2">
    <source>
        <dbReference type="ARBA" id="ARBA00023125"/>
    </source>
</evidence>
<dbReference type="Proteomes" id="UP000620133">
    <property type="component" value="Chromosome"/>
</dbReference>
<gene>
    <name evidence="4" type="ORF">MPAN_004420</name>
</gene>